<dbReference type="Proteomes" id="UP001305779">
    <property type="component" value="Unassembled WGS sequence"/>
</dbReference>
<evidence type="ECO:0000259" key="1">
    <source>
        <dbReference type="PROSITE" id="PS50097"/>
    </source>
</evidence>
<dbReference type="PANTHER" id="PTHR24413">
    <property type="entry name" value="SPECKLE-TYPE POZ PROTEIN"/>
    <property type="match status" value="1"/>
</dbReference>
<protein>
    <recommendedName>
        <fullName evidence="1">BTB domain-containing protein</fullName>
    </recommendedName>
</protein>
<reference evidence="2 3" key="1">
    <citation type="journal article" date="2023" name="G3 (Bethesda)">
        <title>A chromosome-level genome assembly of Zasmidium syzygii isolated from banana leaves.</title>
        <authorList>
            <person name="van Westerhoven A.C."/>
            <person name="Mehrabi R."/>
            <person name="Talebi R."/>
            <person name="Steentjes M.B.F."/>
            <person name="Corcolon B."/>
            <person name="Chong P.A."/>
            <person name="Kema G.H.J."/>
            <person name="Seidl M.F."/>
        </authorList>
    </citation>
    <scope>NUCLEOTIDE SEQUENCE [LARGE SCALE GENOMIC DNA]</scope>
    <source>
        <strain evidence="2 3">P124</strain>
    </source>
</reference>
<proteinExistence type="predicted"/>
<accession>A0ABR0EBB9</accession>
<dbReference type="SMART" id="SM00225">
    <property type="entry name" value="BTB"/>
    <property type="match status" value="1"/>
</dbReference>
<organism evidence="2 3">
    <name type="scientific">Zasmidium cellare</name>
    <name type="common">Wine cellar mold</name>
    <name type="synonym">Racodium cellare</name>
    <dbReference type="NCBI Taxonomy" id="395010"/>
    <lineage>
        <taxon>Eukaryota</taxon>
        <taxon>Fungi</taxon>
        <taxon>Dikarya</taxon>
        <taxon>Ascomycota</taxon>
        <taxon>Pezizomycotina</taxon>
        <taxon>Dothideomycetes</taxon>
        <taxon>Dothideomycetidae</taxon>
        <taxon>Mycosphaerellales</taxon>
        <taxon>Mycosphaerellaceae</taxon>
        <taxon>Zasmidium</taxon>
    </lineage>
</organism>
<sequence length="217" mass="25104">MSSADTIFDIVEPALMQLRKSGELSDFTIVSASGREWKVHKLVLFMYSDVLHRMSASTDFIEGQNGRVRLKDVEERAIEGLVRYMYCEVSNVSAADVGIDQDEFPRYCTELLEIADMYNVKGMDEYAMDMFNHWAFHDSFHSGNPQWVRKVVELTCKAEVAEGMWKLLVIKLTNVLTRDHSFDWEYVRELLALHSKLGEHVTMEFASRRFCRSNPLS</sequence>
<keyword evidence="3" id="KW-1185">Reference proteome</keyword>
<evidence type="ECO:0000313" key="3">
    <source>
        <dbReference type="Proteomes" id="UP001305779"/>
    </source>
</evidence>
<dbReference type="PROSITE" id="PS50097">
    <property type="entry name" value="BTB"/>
    <property type="match status" value="1"/>
</dbReference>
<dbReference type="SUPFAM" id="SSF54695">
    <property type="entry name" value="POZ domain"/>
    <property type="match status" value="1"/>
</dbReference>
<dbReference type="Pfam" id="PF00651">
    <property type="entry name" value="BTB"/>
    <property type="match status" value="1"/>
</dbReference>
<feature type="domain" description="BTB" evidence="1">
    <location>
        <begin position="25"/>
        <end position="94"/>
    </location>
</feature>
<name>A0ABR0EBB9_ZASCE</name>
<evidence type="ECO:0000313" key="2">
    <source>
        <dbReference type="EMBL" id="KAK4498782.1"/>
    </source>
</evidence>
<dbReference type="InterPro" id="IPR000210">
    <property type="entry name" value="BTB/POZ_dom"/>
</dbReference>
<dbReference type="InterPro" id="IPR011333">
    <property type="entry name" value="SKP1/BTB/POZ_sf"/>
</dbReference>
<gene>
    <name evidence="2" type="ORF">PRZ48_009292</name>
</gene>
<dbReference type="Gene3D" id="3.30.710.10">
    <property type="entry name" value="Potassium Channel Kv1.1, Chain A"/>
    <property type="match status" value="1"/>
</dbReference>
<comment type="caution">
    <text evidence="2">The sequence shown here is derived from an EMBL/GenBank/DDBJ whole genome shotgun (WGS) entry which is preliminary data.</text>
</comment>
<dbReference type="CDD" id="cd18186">
    <property type="entry name" value="BTB_POZ_ZBTB_KLHL-like"/>
    <property type="match status" value="1"/>
</dbReference>
<dbReference type="EMBL" id="JAXOVC010000007">
    <property type="protein sequence ID" value="KAK4498782.1"/>
    <property type="molecule type" value="Genomic_DNA"/>
</dbReference>